<keyword evidence="1" id="KW-0812">Transmembrane</keyword>
<reference evidence="3 4" key="1">
    <citation type="submission" date="2020-08" db="EMBL/GenBank/DDBJ databases">
        <title>Genomic Encyclopedia of Type Strains, Phase IV (KMG-IV): sequencing the most valuable type-strain genomes for metagenomic binning, comparative biology and taxonomic classification.</title>
        <authorList>
            <person name="Goeker M."/>
        </authorList>
    </citation>
    <scope>NUCLEOTIDE SEQUENCE [LARGE SCALE GENOMIC DNA]</scope>
    <source>
        <strain evidence="3 4">DSM 102189</strain>
    </source>
</reference>
<accession>A0A841L8N2</accession>
<feature type="signal peptide" evidence="2">
    <location>
        <begin position="1"/>
        <end position="24"/>
    </location>
</feature>
<feature type="transmembrane region" description="Helical" evidence="1">
    <location>
        <begin position="260"/>
        <end position="277"/>
    </location>
</feature>
<dbReference type="EMBL" id="JACIIV010000014">
    <property type="protein sequence ID" value="MBB6227941.1"/>
    <property type="molecule type" value="Genomic_DNA"/>
</dbReference>
<evidence type="ECO:0000313" key="3">
    <source>
        <dbReference type="EMBL" id="MBB6227941.1"/>
    </source>
</evidence>
<proteinExistence type="predicted"/>
<keyword evidence="2" id="KW-0732">Signal</keyword>
<protein>
    <recommendedName>
        <fullName evidence="5">PEP-CTERM sorting domain-containing protein</fullName>
    </recommendedName>
</protein>
<evidence type="ECO:0000256" key="1">
    <source>
        <dbReference type="SAM" id="Phobius"/>
    </source>
</evidence>
<keyword evidence="1" id="KW-1133">Transmembrane helix</keyword>
<gene>
    <name evidence="3" type="ORF">FHS79_002123</name>
</gene>
<evidence type="ECO:0008006" key="5">
    <source>
        <dbReference type="Google" id="ProtNLM"/>
    </source>
</evidence>
<keyword evidence="1" id="KW-0472">Membrane</keyword>
<comment type="caution">
    <text evidence="3">The sequence shown here is derived from an EMBL/GenBank/DDBJ whole genome shotgun (WGS) entry which is preliminary data.</text>
</comment>
<feature type="chain" id="PRO_5032345243" description="PEP-CTERM sorting domain-containing protein" evidence="2">
    <location>
        <begin position="25"/>
        <end position="288"/>
    </location>
</feature>
<evidence type="ECO:0000256" key="2">
    <source>
        <dbReference type="SAM" id="SignalP"/>
    </source>
</evidence>
<dbReference type="Proteomes" id="UP000538147">
    <property type="component" value="Unassembled WGS sequence"/>
</dbReference>
<organism evidence="3 4">
    <name type="scientific">Polymorphobacter multimanifer</name>
    <dbReference type="NCBI Taxonomy" id="1070431"/>
    <lineage>
        <taxon>Bacteria</taxon>
        <taxon>Pseudomonadati</taxon>
        <taxon>Pseudomonadota</taxon>
        <taxon>Alphaproteobacteria</taxon>
        <taxon>Sphingomonadales</taxon>
        <taxon>Sphingosinicellaceae</taxon>
        <taxon>Polymorphobacter</taxon>
    </lineage>
</organism>
<dbReference type="AlphaFoldDB" id="A0A841L8N2"/>
<keyword evidence="4" id="KW-1185">Reference proteome</keyword>
<dbReference type="RefSeq" id="WP_184199399.1">
    <property type="nucleotide sequence ID" value="NZ_BMOX01000061.1"/>
</dbReference>
<name>A0A841L8N2_9SPHN</name>
<sequence length="288" mass="29257">MIRTPLAAATLALSGLAIPSASFATTTISTSAFTVFTDLRDVTTEGLSIGPIAKVEGTTSPGYDLSSAGDVSITQILGPVGTVIAGYDLVTGAGVAVARANGTTPFDTSFGSGGAAVGGVRLDVSSALVGMQANFAVTLRAATIASETTVTRIGDVATLTGTSTFSNLDLAGPSPFTLNLGANAQIDPNFVAFDAGGLRIILNEQTLTGNGTTSQSLVTNAIRIVFSDYILGDRAITGDVIFAQSRATIDILPSAVIPEPAVWLQLIAGFGLAGLIVRRRRTAPQHQA</sequence>
<evidence type="ECO:0000313" key="4">
    <source>
        <dbReference type="Proteomes" id="UP000538147"/>
    </source>
</evidence>